<evidence type="ECO:0000256" key="1">
    <source>
        <dbReference type="ARBA" id="ARBA00006274"/>
    </source>
</evidence>
<dbReference type="InterPro" id="IPR001303">
    <property type="entry name" value="Aldolase_II/adducin_N"/>
</dbReference>
<dbReference type="Pfam" id="PF00596">
    <property type="entry name" value="Aldolase_II"/>
    <property type="match status" value="1"/>
</dbReference>
<dbReference type="SUPFAM" id="SSF53639">
    <property type="entry name" value="AraD/HMP-PK domain-like"/>
    <property type="match status" value="1"/>
</dbReference>
<dbReference type="Proteomes" id="UP000007879">
    <property type="component" value="Unassembled WGS sequence"/>
</dbReference>
<organism evidence="3">
    <name type="scientific">Amphimedon queenslandica</name>
    <name type="common">Sponge</name>
    <dbReference type="NCBI Taxonomy" id="400682"/>
    <lineage>
        <taxon>Eukaryota</taxon>
        <taxon>Metazoa</taxon>
        <taxon>Porifera</taxon>
        <taxon>Demospongiae</taxon>
        <taxon>Heteroscleromorpha</taxon>
        <taxon>Haplosclerida</taxon>
        <taxon>Niphatidae</taxon>
        <taxon>Amphimedon</taxon>
    </lineage>
</organism>
<dbReference type="InterPro" id="IPR051017">
    <property type="entry name" value="Aldolase-II_Adducin_sf"/>
</dbReference>
<dbReference type="PANTHER" id="PTHR10672:SF3">
    <property type="entry name" value="PROTEIN HU-LI TAI SHAO"/>
    <property type="match status" value="1"/>
</dbReference>
<protein>
    <recommendedName>
        <fullName evidence="2">Class II aldolase/adducin N-terminal domain-containing protein</fullName>
    </recommendedName>
</protein>
<dbReference type="InterPro" id="IPR036409">
    <property type="entry name" value="Aldolase_II/adducin_N_sf"/>
</dbReference>
<keyword evidence="4" id="KW-1185">Reference proteome</keyword>
<dbReference type="Gene3D" id="3.40.225.10">
    <property type="entry name" value="Class II aldolase/adducin N-terminal domain"/>
    <property type="match status" value="1"/>
</dbReference>
<gene>
    <name evidence="3" type="primary">100636804</name>
</gene>
<dbReference type="GO" id="GO:0005886">
    <property type="term" value="C:plasma membrane"/>
    <property type="evidence" value="ECO:0007669"/>
    <property type="project" value="UniProtKB-SubCell"/>
</dbReference>
<evidence type="ECO:0000259" key="2">
    <source>
        <dbReference type="SMART" id="SM01007"/>
    </source>
</evidence>
<proteinExistence type="inferred from homology"/>
<reference evidence="3" key="2">
    <citation type="submission" date="2017-05" db="UniProtKB">
        <authorList>
            <consortium name="EnsemblMetazoa"/>
        </authorList>
    </citation>
    <scope>IDENTIFICATION</scope>
</reference>
<comment type="similarity">
    <text evidence="1">Belongs to the aldolase class II family. Adducin subfamily.</text>
</comment>
<dbReference type="OMA" id="EFTDAFW"/>
<dbReference type="AlphaFoldDB" id="A0A1X7TLM7"/>
<reference evidence="4" key="1">
    <citation type="journal article" date="2010" name="Nature">
        <title>The Amphimedon queenslandica genome and the evolution of animal complexity.</title>
        <authorList>
            <person name="Srivastava M."/>
            <person name="Simakov O."/>
            <person name="Chapman J."/>
            <person name="Fahey B."/>
            <person name="Gauthier M.E."/>
            <person name="Mitros T."/>
            <person name="Richards G.S."/>
            <person name="Conaco C."/>
            <person name="Dacre M."/>
            <person name="Hellsten U."/>
            <person name="Larroux C."/>
            <person name="Putnam N.H."/>
            <person name="Stanke M."/>
            <person name="Adamska M."/>
            <person name="Darling A."/>
            <person name="Degnan S.M."/>
            <person name="Oakley T.H."/>
            <person name="Plachetzki D.C."/>
            <person name="Zhai Y."/>
            <person name="Adamski M."/>
            <person name="Calcino A."/>
            <person name="Cummins S.F."/>
            <person name="Goodstein D.M."/>
            <person name="Harris C."/>
            <person name="Jackson D.J."/>
            <person name="Leys S.P."/>
            <person name="Shu S."/>
            <person name="Woodcroft B.J."/>
            <person name="Vervoort M."/>
            <person name="Kosik K.S."/>
            <person name="Manning G."/>
            <person name="Degnan B.M."/>
            <person name="Rokhsar D.S."/>
        </authorList>
    </citation>
    <scope>NUCLEOTIDE SEQUENCE [LARGE SCALE GENOMIC DNA]</scope>
</reference>
<dbReference type="KEGG" id="aqu:100636804"/>
<dbReference type="EnsemblMetazoa" id="XM_003390226.3">
    <property type="protein sequence ID" value="XP_003390274.1"/>
    <property type="gene ID" value="LOC100636804"/>
</dbReference>
<dbReference type="OrthoDB" id="3238794at2759"/>
<dbReference type="SMART" id="SM01007">
    <property type="entry name" value="Aldolase_II"/>
    <property type="match status" value="1"/>
</dbReference>
<dbReference type="eggNOG" id="KOG3699">
    <property type="taxonomic scope" value="Eukaryota"/>
</dbReference>
<feature type="domain" description="Class II aldolase/adducin N-terminal" evidence="2">
    <location>
        <begin position="31"/>
        <end position="215"/>
    </location>
</feature>
<dbReference type="GO" id="GO:0005856">
    <property type="term" value="C:cytoskeleton"/>
    <property type="evidence" value="ECO:0007669"/>
    <property type="project" value="TreeGrafter"/>
</dbReference>
<dbReference type="PANTHER" id="PTHR10672">
    <property type="entry name" value="ADDUCIN"/>
    <property type="match status" value="1"/>
</dbReference>
<sequence length="283" mass="30928">MATPTDSSIIPIDDLSGSDCKYSQEEKEARCKLASVYRLVDMNNWTQGIYNHISLRAPGKDDHFLLNPFGLFYSEVTAASLVKVDLDGKVVDPGTTDLGVPHTGFVIHSAIHSARKDIKCIIHVHTGVGIAVGAMKCGLLPLSLEAAAPSIGEVSYHDCQGISVDSKEREDLAADLGPVNNIMILRNHGLLAMGATIEQAWDRMETLMLACESQVKAMSAGIGNLILLSDEVVEKTRKVTDEEVGMVVTEPGLMSFEANMRLLDRKGYKTGYQYKLSKYIKRQ</sequence>
<dbReference type="STRING" id="400682.A0A1X7TLM7"/>
<accession>A0A1X7TLM7</accession>
<dbReference type="GO" id="GO:0051015">
    <property type="term" value="F:actin filament binding"/>
    <property type="evidence" value="ECO:0007669"/>
    <property type="project" value="TreeGrafter"/>
</dbReference>
<dbReference type="NCBIfam" id="NF005451">
    <property type="entry name" value="PRK07044.1"/>
    <property type="match status" value="1"/>
</dbReference>
<dbReference type="InParanoid" id="A0A1X7TLM7"/>
<evidence type="ECO:0000313" key="4">
    <source>
        <dbReference type="Proteomes" id="UP000007879"/>
    </source>
</evidence>
<evidence type="ECO:0000313" key="3">
    <source>
        <dbReference type="EnsemblMetazoa" id="Aqu2.1.15725_001"/>
    </source>
</evidence>
<dbReference type="EnsemblMetazoa" id="Aqu2.1.15725_001">
    <property type="protein sequence ID" value="Aqu2.1.15725_001"/>
    <property type="gene ID" value="Aqu2.1.15725"/>
</dbReference>
<name>A0A1X7TLM7_AMPQE</name>